<dbReference type="InterPro" id="IPR009057">
    <property type="entry name" value="Homeodomain-like_sf"/>
</dbReference>
<dbReference type="Pfam" id="PF00440">
    <property type="entry name" value="TetR_N"/>
    <property type="match status" value="1"/>
</dbReference>
<dbReference type="RefSeq" id="WP_166950165.1">
    <property type="nucleotide sequence ID" value="NZ_JAASQI010000002.1"/>
</dbReference>
<dbReference type="InterPro" id="IPR001647">
    <property type="entry name" value="HTH_TetR"/>
</dbReference>
<dbReference type="Pfam" id="PF17937">
    <property type="entry name" value="TetR_C_28"/>
    <property type="match status" value="1"/>
</dbReference>
<comment type="caution">
    <text evidence="6">The sequence shown here is derived from an EMBL/GenBank/DDBJ whole genome shotgun (WGS) entry which is preliminary data.</text>
</comment>
<feature type="DNA-binding region" description="H-T-H motif" evidence="4">
    <location>
        <begin position="26"/>
        <end position="45"/>
    </location>
</feature>
<dbReference type="EMBL" id="JAASQI010000002">
    <property type="protein sequence ID" value="NIJ57550.1"/>
    <property type="molecule type" value="Genomic_DNA"/>
</dbReference>
<reference evidence="6 7" key="1">
    <citation type="submission" date="2020-03" db="EMBL/GenBank/DDBJ databases">
        <title>Genomic Encyclopedia of Type Strains, Phase IV (KMG-IV): sequencing the most valuable type-strain genomes for metagenomic binning, comparative biology and taxonomic classification.</title>
        <authorList>
            <person name="Goeker M."/>
        </authorList>
    </citation>
    <scope>NUCLEOTIDE SEQUENCE [LARGE SCALE GENOMIC DNA]</scope>
    <source>
        <strain evidence="6 7">DSM 103870</strain>
    </source>
</reference>
<keyword evidence="2 4" id="KW-0238">DNA-binding</keyword>
<feature type="domain" description="HTH tetR-type" evidence="5">
    <location>
        <begin position="3"/>
        <end position="63"/>
    </location>
</feature>
<evidence type="ECO:0000256" key="4">
    <source>
        <dbReference type="PROSITE-ProRule" id="PRU00335"/>
    </source>
</evidence>
<evidence type="ECO:0000313" key="7">
    <source>
        <dbReference type="Proteomes" id="UP001429580"/>
    </source>
</evidence>
<organism evidence="6 7">
    <name type="scientific">Pseudochelatococcus lubricantis</name>
    <dbReference type="NCBI Taxonomy" id="1538102"/>
    <lineage>
        <taxon>Bacteria</taxon>
        <taxon>Pseudomonadati</taxon>
        <taxon>Pseudomonadota</taxon>
        <taxon>Alphaproteobacteria</taxon>
        <taxon>Hyphomicrobiales</taxon>
        <taxon>Chelatococcaceae</taxon>
        <taxon>Pseudochelatococcus</taxon>
    </lineage>
</organism>
<dbReference type="SUPFAM" id="SSF46689">
    <property type="entry name" value="Homeodomain-like"/>
    <property type="match status" value="1"/>
</dbReference>
<dbReference type="SUPFAM" id="SSF48498">
    <property type="entry name" value="Tetracyclin repressor-like, C-terminal domain"/>
    <property type="match status" value="1"/>
</dbReference>
<evidence type="ECO:0000256" key="3">
    <source>
        <dbReference type="ARBA" id="ARBA00023163"/>
    </source>
</evidence>
<keyword evidence="1" id="KW-0805">Transcription regulation</keyword>
<dbReference type="InterPro" id="IPR041479">
    <property type="entry name" value="TetR_CgmR_C"/>
</dbReference>
<gene>
    <name evidence="6" type="ORF">FHS82_001376</name>
</gene>
<name>A0ABX0V146_9HYPH</name>
<evidence type="ECO:0000256" key="2">
    <source>
        <dbReference type="ARBA" id="ARBA00023125"/>
    </source>
</evidence>
<protein>
    <submittedName>
        <fullName evidence="6">AcrR family transcriptional regulator</fullName>
    </submittedName>
</protein>
<dbReference type="InterPro" id="IPR036271">
    <property type="entry name" value="Tet_transcr_reg_TetR-rel_C_sf"/>
</dbReference>
<keyword evidence="7" id="KW-1185">Reference proteome</keyword>
<dbReference type="PRINTS" id="PR00455">
    <property type="entry name" value="HTHTETR"/>
</dbReference>
<accession>A0ABX0V146</accession>
<proteinExistence type="predicted"/>
<dbReference type="Proteomes" id="UP001429580">
    <property type="component" value="Unassembled WGS sequence"/>
</dbReference>
<sequence>MRTSKRERILDAVFDIIQRDGVTAVTFDAVAAETRLTRGGLLYHFPSREELILATHKHLAERWEKEMANVAGKDAESATPDERLAAYVQTCAKAANRAELLLMLESAGEPGFGSIWQEVIDRWAPPVPEPDDAAALSRFIARIAADGLWIHEALSARPLPEKLKERICRRIVATTDHDHPSIEKDRPT</sequence>
<dbReference type="Gene3D" id="1.10.357.10">
    <property type="entry name" value="Tetracycline Repressor, domain 2"/>
    <property type="match status" value="1"/>
</dbReference>
<dbReference type="PANTHER" id="PTHR30055">
    <property type="entry name" value="HTH-TYPE TRANSCRIPTIONAL REGULATOR RUTR"/>
    <property type="match status" value="1"/>
</dbReference>
<evidence type="ECO:0000256" key="1">
    <source>
        <dbReference type="ARBA" id="ARBA00023015"/>
    </source>
</evidence>
<dbReference type="PROSITE" id="PS50977">
    <property type="entry name" value="HTH_TETR_2"/>
    <property type="match status" value="1"/>
</dbReference>
<evidence type="ECO:0000259" key="5">
    <source>
        <dbReference type="PROSITE" id="PS50977"/>
    </source>
</evidence>
<dbReference type="InterPro" id="IPR050109">
    <property type="entry name" value="HTH-type_TetR-like_transc_reg"/>
</dbReference>
<evidence type="ECO:0000313" key="6">
    <source>
        <dbReference type="EMBL" id="NIJ57550.1"/>
    </source>
</evidence>
<keyword evidence="3" id="KW-0804">Transcription</keyword>
<dbReference type="PANTHER" id="PTHR30055:SF234">
    <property type="entry name" value="HTH-TYPE TRANSCRIPTIONAL REGULATOR BETI"/>
    <property type="match status" value="1"/>
</dbReference>